<evidence type="ECO:0000313" key="3">
    <source>
        <dbReference type="EMBL" id="PPQ68613.1"/>
    </source>
</evidence>
<feature type="domain" description="Peptidase C14 caspase" evidence="2">
    <location>
        <begin position="25"/>
        <end position="294"/>
    </location>
</feature>
<evidence type="ECO:0000259" key="2">
    <source>
        <dbReference type="Pfam" id="PF00656"/>
    </source>
</evidence>
<dbReference type="InterPro" id="IPR050452">
    <property type="entry name" value="Metacaspase"/>
</dbReference>
<dbReference type="PANTHER" id="PTHR48104:SF30">
    <property type="entry name" value="METACASPASE-1"/>
    <property type="match status" value="1"/>
</dbReference>
<gene>
    <name evidence="3" type="ORF">CVT24_005431</name>
</gene>
<accession>A0A409VQV7</accession>
<comment type="similarity">
    <text evidence="1">Belongs to the peptidase C14B family.</text>
</comment>
<reference evidence="3 4" key="1">
    <citation type="journal article" date="2018" name="Evol. Lett.">
        <title>Horizontal gene cluster transfer increased hallucinogenic mushroom diversity.</title>
        <authorList>
            <person name="Reynolds H.T."/>
            <person name="Vijayakumar V."/>
            <person name="Gluck-Thaler E."/>
            <person name="Korotkin H.B."/>
            <person name="Matheny P.B."/>
            <person name="Slot J.C."/>
        </authorList>
    </citation>
    <scope>NUCLEOTIDE SEQUENCE [LARGE SCALE GENOMIC DNA]</scope>
    <source>
        <strain evidence="3 4">2629</strain>
    </source>
</reference>
<evidence type="ECO:0000256" key="1">
    <source>
        <dbReference type="ARBA" id="ARBA00009005"/>
    </source>
</evidence>
<dbReference type="GO" id="GO:0005737">
    <property type="term" value="C:cytoplasm"/>
    <property type="evidence" value="ECO:0007669"/>
    <property type="project" value="TreeGrafter"/>
</dbReference>
<dbReference type="Gene3D" id="3.40.50.1460">
    <property type="match status" value="1"/>
</dbReference>
<proteinExistence type="inferred from homology"/>
<protein>
    <recommendedName>
        <fullName evidence="2">Peptidase C14 caspase domain-containing protein</fullName>
    </recommendedName>
</protein>
<dbReference type="GO" id="GO:0006508">
    <property type="term" value="P:proteolysis"/>
    <property type="evidence" value="ECO:0007669"/>
    <property type="project" value="InterPro"/>
</dbReference>
<dbReference type="PANTHER" id="PTHR48104">
    <property type="entry name" value="METACASPASE-4"/>
    <property type="match status" value="1"/>
</dbReference>
<dbReference type="Proteomes" id="UP000284842">
    <property type="component" value="Unassembled WGS sequence"/>
</dbReference>
<organism evidence="3 4">
    <name type="scientific">Panaeolus cyanescens</name>
    <dbReference type="NCBI Taxonomy" id="181874"/>
    <lineage>
        <taxon>Eukaryota</taxon>
        <taxon>Fungi</taxon>
        <taxon>Dikarya</taxon>
        <taxon>Basidiomycota</taxon>
        <taxon>Agaricomycotina</taxon>
        <taxon>Agaricomycetes</taxon>
        <taxon>Agaricomycetidae</taxon>
        <taxon>Agaricales</taxon>
        <taxon>Agaricineae</taxon>
        <taxon>Galeropsidaceae</taxon>
        <taxon>Panaeolus</taxon>
    </lineage>
</organism>
<keyword evidence="4" id="KW-1185">Reference proteome</keyword>
<evidence type="ECO:0000313" key="4">
    <source>
        <dbReference type="Proteomes" id="UP000284842"/>
    </source>
</evidence>
<dbReference type="GO" id="GO:0004197">
    <property type="term" value="F:cysteine-type endopeptidase activity"/>
    <property type="evidence" value="ECO:0007669"/>
    <property type="project" value="InterPro"/>
</dbReference>
<sequence length="694" mass="77247">MSEPNNTSPSTSVDHPGDSPAQPILALVIGINEYPVYGNLNAAVPDADRFAAFLTNKLNVPAENITNLRDEQATREAIIDGFLKLRDDVRYRKDEAAIVIYYAGHGAQVPKPTDDPEWDHWATNLSEIEMLCPHDVGMTKTVVLPSGETEEVVEEGIPDRTISLLLNHISDLKGNNITLILDCCSSAGLTRGDDDKLEVDDDVYITRQIKNPPPLKSNKDRKFWTHASRGGGVAEGFQGRNQNSHVMLAACGRDQFARESVKTRRGLFTFALLKALESEDISTLTYTSLMHKLRMPPEVNQTPHCQGQAANRCLFNNLVSGADDALIVGRQEVVNKKRQFVLYAGMAQGITSGSILSVHKTNLLETSSRPNPSLGKLVVTSVSTFKSGLSYVDSDAKFAFPATFYAKLIQQAARKIRVYCEDETWLRKVIPEDKERSLSVEFVGDAESSDLHLVVDPEKKEVTFHRHHEMVNPHIGSHLRQPVDIADEEAIRKVISGSLHFYHHLDLVGTSDFRNVWMELTELKDELSEDFEQVFTPIGKNLIETTPAVIVVDENKSYGMTIFNQTDLDLYPYLFYFDPNDLSIIPWYLPASGAGADSFTSTIDVPLPARSRLTIGYGDGGASPWQFMLLEDAKKDMGIFKLYLATHPIQLSNILQEGVFEEESFRAVKVAKPDILQGKQLWGTKTAVVIQVDE</sequence>
<dbReference type="Pfam" id="PF00656">
    <property type="entry name" value="Peptidase_C14"/>
    <property type="match status" value="1"/>
</dbReference>
<name>A0A409VQV7_9AGAR</name>
<dbReference type="EMBL" id="NHTK01006004">
    <property type="protein sequence ID" value="PPQ68613.1"/>
    <property type="molecule type" value="Genomic_DNA"/>
</dbReference>
<dbReference type="InterPro" id="IPR011600">
    <property type="entry name" value="Pept_C14_caspase"/>
</dbReference>
<comment type="caution">
    <text evidence="3">The sequence shown here is derived from an EMBL/GenBank/DDBJ whole genome shotgun (WGS) entry which is preliminary data.</text>
</comment>
<dbReference type="InParanoid" id="A0A409VQV7"/>
<dbReference type="OrthoDB" id="3223806at2759"/>
<dbReference type="AlphaFoldDB" id="A0A409VQV7"/>